<sequence>MLKLWLIYDAERKARNQWLIDHYRELGPRFGFEIDLVMAEDPLPVEAPCAAIVRCVAPSLREQLERRGIQSFNSAELARIANDKWLTYNYLREQGVQVMPTALASEHHFDFPFVQKPRDGHGGTGVRLVSAPGEGSSSSALIVQELCDTPGVDLRVYLLGGEILATMLRTSDRDFRSNFSLGGKAEHYCLSTTERAHIKTVIESAPLLATGLIGVDFISHDGAWVVNEIEDVVGARMLYQHTDIDIVEKHLAFIAQAV</sequence>
<dbReference type="SUPFAM" id="SSF56059">
    <property type="entry name" value="Glutathione synthetase ATP-binding domain-like"/>
    <property type="match status" value="1"/>
</dbReference>
<evidence type="ECO:0000313" key="3">
    <source>
        <dbReference type="Proteomes" id="UP001225598"/>
    </source>
</evidence>
<dbReference type="Proteomes" id="UP001225598">
    <property type="component" value="Chromosome"/>
</dbReference>
<dbReference type="PANTHER" id="PTHR21621:SF0">
    <property type="entry name" value="BETA-CITRYLGLUTAMATE SYNTHASE B-RELATED"/>
    <property type="match status" value="1"/>
</dbReference>
<feature type="domain" description="ATP-grasp fold RimK-type" evidence="1">
    <location>
        <begin position="93"/>
        <end position="253"/>
    </location>
</feature>
<protein>
    <submittedName>
        <fullName evidence="2">ATP-grasp domain-containing protein</fullName>
    </submittedName>
</protein>
<evidence type="ECO:0000259" key="1">
    <source>
        <dbReference type="Pfam" id="PF08443"/>
    </source>
</evidence>
<accession>A0ABY8VG24</accession>
<dbReference type="RefSeq" id="WP_284824069.1">
    <property type="nucleotide sequence ID" value="NZ_CP126969.1"/>
</dbReference>
<proteinExistence type="predicted"/>
<keyword evidence="3" id="KW-1185">Reference proteome</keyword>
<dbReference type="Pfam" id="PF08443">
    <property type="entry name" value="RimK"/>
    <property type="match status" value="1"/>
</dbReference>
<dbReference type="PANTHER" id="PTHR21621">
    <property type="entry name" value="RIBOSOMAL PROTEIN S6 MODIFICATION PROTEIN"/>
    <property type="match status" value="1"/>
</dbReference>
<dbReference type="Gene3D" id="3.40.50.20">
    <property type="match status" value="1"/>
</dbReference>
<dbReference type="Gene3D" id="3.30.470.20">
    <property type="entry name" value="ATP-grasp fold, B domain"/>
    <property type="match status" value="1"/>
</dbReference>
<dbReference type="EMBL" id="CP126969">
    <property type="protein sequence ID" value="WIM67174.1"/>
    <property type="molecule type" value="Genomic_DNA"/>
</dbReference>
<evidence type="ECO:0000313" key="2">
    <source>
        <dbReference type="EMBL" id="WIM67174.1"/>
    </source>
</evidence>
<reference evidence="2 3" key="1">
    <citation type="submission" date="2023-05" db="EMBL/GenBank/DDBJ databases">
        <title>Corynebacterium suedekumii sp. nov. and Corynebacterium breve sp. nov. isolated from raw cow's milk.</title>
        <authorList>
            <person name="Baer M.K."/>
            <person name="Mehl L."/>
            <person name="Hellmuth R."/>
            <person name="Marke G."/>
            <person name="Lipski A."/>
        </authorList>
    </citation>
    <scope>NUCLEOTIDE SEQUENCE [LARGE SCALE GENOMIC DNA]</scope>
    <source>
        <strain evidence="2 3">R4</strain>
    </source>
</reference>
<dbReference type="InterPro" id="IPR013651">
    <property type="entry name" value="ATP-grasp_RimK-type"/>
</dbReference>
<name>A0ABY8VG24_9CORY</name>
<gene>
    <name evidence="2" type="ORF">QP027_08565</name>
</gene>
<organism evidence="2 3">
    <name type="scientific">Corynebacterium breve</name>
    <dbReference type="NCBI Taxonomy" id="3049799"/>
    <lineage>
        <taxon>Bacteria</taxon>
        <taxon>Bacillati</taxon>
        <taxon>Actinomycetota</taxon>
        <taxon>Actinomycetes</taxon>
        <taxon>Mycobacteriales</taxon>
        <taxon>Corynebacteriaceae</taxon>
        <taxon>Corynebacterium</taxon>
    </lineage>
</organism>